<accession>F5YZA8</accession>
<dbReference type="AlphaFoldDB" id="F5YZA8"/>
<protein>
    <submittedName>
        <fullName evidence="2">Uncharacterized protein</fullName>
    </submittedName>
</protein>
<reference evidence="2 3" key="1">
    <citation type="journal article" date="2011" name="J. Bacteriol.">
        <title>Complete genome sequence of a novel clinical isolate, the nontuberculous Mycobacterium strain JDM601.</title>
        <authorList>
            <person name="Zhang Z.Y."/>
            <person name="Sun Z.Q."/>
            <person name="Wang Z.L."/>
            <person name="Wen Z.L."/>
            <person name="Sun Q.W."/>
            <person name="Zhu Z.Q."/>
            <person name="Song Y.Z."/>
            <person name="Zhao J.W."/>
            <person name="Wang H.H."/>
            <person name="Zhang S.L."/>
            <person name="Guo X.K."/>
        </authorList>
    </citation>
    <scope>NUCLEOTIDE SEQUENCE [LARGE SCALE GENOMIC DNA]</scope>
    <source>
        <strain evidence="2 3">JDM601</strain>
    </source>
</reference>
<feature type="region of interest" description="Disordered" evidence="1">
    <location>
        <begin position="1"/>
        <end position="22"/>
    </location>
</feature>
<name>F5YZA8_MYCSD</name>
<dbReference type="KEGG" id="mjd:JDM601_2772"/>
<dbReference type="STRING" id="875328.JDM601_2772"/>
<keyword evidence="3" id="KW-1185">Reference proteome</keyword>
<dbReference type="EMBL" id="CP002329">
    <property type="protein sequence ID" value="AEF36772.1"/>
    <property type="molecule type" value="Genomic_DNA"/>
</dbReference>
<sequence length="60" mass="6380">MIGGRDHLVQQAALGAQPRRERPTGLEFCARGCFCGQDSSKHGHPGDLGRILTPSVTPPV</sequence>
<evidence type="ECO:0000313" key="3">
    <source>
        <dbReference type="Proteomes" id="UP000009224"/>
    </source>
</evidence>
<evidence type="ECO:0000256" key="1">
    <source>
        <dbReference type="SAM" id="MobiDB-lite"/>
    </source>
</evidence>
<dbReference type="HOGENOM" id="CLU_2936699_0_0_11"/>
<evidence type="ECO:0000313" key="2">
    <source>
        <dbReference type="EMBL" id="AEF36772.1"/>
    </source>
</evidence>
<dbReference type="Proteomes" id="UP000009224">
    <property type="component" value="Chromosome"/>
</dbReference>
<feature type="region of interest" description="Disordered" evidence="1">
    <location>
        <begin position="39"/>
        <end position="60"/>
    </location>
</feature>
<proteinExistence type="predicted"/>
<gene>
    <name evidence="2" type="ordered locus">JDM601_2772</name>
</gene>
<organism evidence="2 3">
    <name type="scientific">Mycolicibacter sinensis (strain JDM601)</name>
    <name type="common">Mycobacterium sinense</name>
    <dbReference type="NCBI Taxonomy" id="875328"/>
    <lineage>
        <taxon>Bacteria</taxon>
        <taxon>Bacillati</taxon>
        <taxon>Actinomycetota</taxon>
        <taxon>Actinomycetes</taxon>
        <taxon>Mycobacteriales</taxon>
        <taxon>Mycobacteriaceae</taxon>
        <taxon>Mycolicibacter</taxon>
    </lineage>
</organism>